<name>A0ABW5N2E9_9FLAO</name>
<gene>
    <name evidence="3" type="ORF">ACFSQJ_14865</name>
</gene>
<reference evidence="4" key="1">
    <citation type="journal article" date="2019" name="Int. J. Syst. Evol. Microbiol.">
        <title>The Global Catalogue of Microorganisms (GCM) 10K type strain sequencing project: providing services to taxonomists for standard genome sequencing and annotation.</title>
        <authorList>
            <consortium name="The Broad Institute Genomics Platform"/>
            <consortium name="The Broad Institute Genome Sequencing Center for Infectious Disease"/>
            <person name="Wu L."/>
            <person name="Ma J."/>
        </authorList>
    </citation>
    <scope>NUCLEOTIDE SEQUENCE [LARGE SCALE GENOMIC DNA]</scope>
    <source>
        <strain evidence="4">KCTC 52368</strain>
    </source>
</reference>
<dbReference type="EMBL" id="JBHULB010000075">
    <property type="protein sequence ID" value="MFD2588219.1"/>
    <property type="molecule type" value="Genomic_DNA"/>
</dbReference>
<evidence type="ECO:0000313" key="4">
    <source>
        <dbReference type="Proteomes" id="UP001597526"/>
    </source>
</evidence>
<feature type="domain" description="OmpA-like" evidence="2">
    <location>
        <begin position="1"/>
        <end position="82"/>
    </location>
</feature>
<dbReference type="Proteomes" id="UP001597526">
    <property type="component" value="Unassembled WGS sequence"/>
</dbReference>
<dbReference type="InterPro" id="IPR036737">
    <property type="entry name" value="OmpA-like_sf"/>
</dbReference>
<keyword evidence="1" id="KW-0472">Membrane</keyword>
<dbReference type="InterPro" id="IPR050330">
    <property type="entry name" value="Bact_OuterMem_StrucFunc"/>
</dbReference>
<dbReference type="PROSITE" id="PS51123">
    <property type="entry name" value="OMPA_2"/>
    <property type="match status" value="1"/>
</dbReference>
<evidence type="ECO:0000313" key="3">
    <source>
        <dbReference type="EMBL" id="MFD2588219.1"/>
    </source>
</evidence>
<dbReference type="Gene3D" id="3.30.1330.60">
    <property type="entry name" value="OmpA-like domain"/>
    <property type="match status" value="1"/>
</dbReference>
<organism evidence="3 4">
    <name type="scientific">Croceitalea marina</name>
    <dbReference type="NCBI Taxonomy" id="1775166"/>
    <lineage>
        <taxon>Bacteria</taxon>
        <taxon>Pseudomonadati</taxon>
        <taxon>Bacteroidota</taxon>
        <taxon>Flavobacteriia</taxon>
        <taxon>Flavobacteriales</taxon>
        <taxon>Flavobacteriaceae</taxon>
        <taxon>Croceitalea</taxon>
    </lineage>
</organism>
<comment type="caution">
    <text evidence="3">The sequence shown here is derived from an EMBL/GenBank/DDBJ whole genome shotgun (WGS) entry which is preliminary data.</text>
</comment>
<dbReference type="PANTHER" id="PTHR30329">
    <property type="entry name" value="STATOR ELEMENT OF FLAGELLAR MOTOR COMPLEX"/>
    <property type="match status" value="1"/>
</dbReference>
<accession>A0ABW5N2E9</accession>
<dbReference type="PANTHER" id="PTHR30329:SF21">
    <property type="entry name" value="LIPOPROTEIN YIAD-RELATED"/>
    <property type="match status" value="1"/>
</dbReference>
<sequence length="82" mass="9322">MNSSYLNTDHEQMLGELISILNKNPRVILKVSSHADSRGSSTYKQWLSERRLKHTIDYLISQGISSDRLTSEAKGEDQLSNE</sequence>
<dbReference type="SUPFAM" id="SSF103088">
    <property type="entry name" value="OmpA-like"/>
    <property type="match status" value="1"/>
</dbReference>
<keyword evidence="4" id="KW-1185">Reference proteome</keyword>
<dbReference type="InterPro" id="IPR006665">
    <property type="entry name" value="OmpA-like"/>
</dbReference>
<dbReference type="Pfam" id="PF00691">
    <property type="entry name" value="OmpA"/>
    <property type="match status" value="1"/>
</dbReference>
<proteinExistence type="predicted"/>
<dbReference type="CDD" id="cd07185">
    <property type="entry name" value="OmpA_C-like"/>
    <property type="match status" value="1"/>
</dbReference>
<evidence type="ECO:0000259" key="2">
    <source>
        <dbReference type="PROSITE" id="PS51123"/>
    </source>
</evidence>
<evidence type="ECO:0000256" key="1">
    <source>
        <dbReference type="PROSITE-ProRule" id="PRU00473"/>
    </source>
</evidence>
<dbReference type="RefSeq" id="WP_377767762.1">
    <property type="nucleotide sequence ID" value="NZ_JBHULB010000075.1"/>
</dbReference>
<protein>
    <submittedName>
        <fullName evidence="3">OmpA family protein</fullName>
    </submittedName>
</protein>